<dbReference type="PROSITE" id="PS00409">
    <property type="entry name" value="PROKAR_NTER_METHYL"/>
    <property type="match status" value="1"/>
</dbReference>
<accession>A0A4Q2U6S1</accession>
<reference evidence="2 3" key="2">
    <citation type="submission" date="2019-02" db="EMBL/GenBank/DDBJ databases">
        <title>'Lichenibacterium ramalinii' gen. nov. sp. nov., 'Lichenibacterium minor' gen. nov. sp. nov.</title>
        <authorList>
            <person name="Pankratov T."/>
        </authorList>
    </citation>
    <scope>NUCLEOTIDE SEQUENCE [LARGE SCALE GENOMIC DNA]</scope>
    <source>
        <strain evidence="2 3">RmlP026</strain>
    </source>
</reference>
<sequence length="218" mass="22093">MRRTDARRSRDPRAGFTLIEVLAALVVTGAVVAVVLPYAARLATHWWIGEATVEAADGWMQAVSRMGDDVAQAVPYGLGDGDGAPAAAFQAGPDGIAFVRPALGGGAALEAVSYEVRASPAGGALVRRSRPFDPATFGRGVGGTSATLLDGPFRFRIVEVAADGSRRRGWAPADGMPAAVELSAEGTGRAPVPAAPVLMPIPARAPAVARSAAAGGKG</sequence>
<name>A0A4Q2U6S1_9HYPH</name>
<gene>
    <name evidence="2" type="ORF">D3273_10070</name>
</gene>
<dbReference type="NCBIfam" id="TIGR02532">
    <property type="entry name" value="IV_pilin_GFxxxE"/>
    <property type="match status" value="1"/>
</dbReference>
<feature type="transmembrane region" description="Helical" evidence="1">
    <location>
        <begin position="21"/>
        <end position="40"/>
    </location>
</feature>
<dbReference type="InterPro" id="IPR012902">
    <property type="entry name" value="N_methyl_site"/>
</dbReference>
<dbReference type="AlphaFoldDB" id="A0A4Q2U6S1"/>
<dbReference type="SUPFAM" id="SSF54523">
    <property type="entry name" value="Pili subunits"/>
    <property type="match status" value="1"/>
</dbReference>
<dbReference type="OrthoDB" id="9843880at2"/>
<keyword evidence="3" id="KW-1185">Reference proteome</keyword>
<dbReference type="RefSeq" id="WP_129226078.1">
    <property type="nucleotide sequence ID" value="NZ_QYBB01000009.1"/>
</dbReference>
<keyword evidence="1" id="KW-0812">Transmembrane</keyword>
<comment type="caution">
    <text evidence="2">The sequence shown here is derived from an EMBL/GenBank/DDBJ whole genome shotgun (WGS) entry which is preliminary data.</text>
</comment>
<evidence type="ECO:0000313" key="3">
    <source>
        <dbReference type="Proteomes" id="UP000290759"/>
    </source>
</evidence>
<dbReference type="InterPro" id="IPR045584">
    <property type="entry name" value="Pilin-like"/>
</dbReference>
<evidence type="ECO:0000313" key="2">
    <source>
        <dbReference type="EMBL" id="RYC32070.1"/>
    </source>
</evidence>
<evidence type="ECO:0000256" key="1">
    <source>
        <dbReference type="SAM" id="Phobius"/>
    </source>
</evidence>
<proteinExistence type="predicted"/>
<reference evidence="2 3" key="1">
    <citation type="submission" date="2018-12" db="EMBL/GenBank/DDBJ databases">
        <authorList>
            <person name="Grouzdev D.S."/>
            <person name="Krutkina M.S."/>
        </authorList>
    </citation>
    <scope>NUCLEOTIDE SEQUENCE [LARGE SCALE GENOMIC DNA]</scope>
    <source>
        <strain evidence="2 3">RmlP026</strain>
    </source>
</reference>
<dbReference type="Pfam" id="PF07963">
    <property type="entry name" value="N_methyl"/>
    <property type="match status" value="1"/>
</dbReference>
<keyword evidence="1" id="KW-0472">Membrane</keyword>
<organism evidence="2 3">
    <name type="scientific">Lichenibacterium minor</name>
    <dbReference type="NCBI Taxonomy" id="2316528"/>
    <lineage>
        <taxon>Bacteria</taxon>
        <taxon>Pseudomonadati</taxon>
        <taxon>Pseudomonadota</taxon>
        <taxon>Alphaproteobacteria</taxon>
        <taxon>Hyphomicrobiales</taxon>
        <taxon>Lichenihabitantaceae</taxon>
        <taxon>Lichenibacterium</taxon>
    </lineage>
</organism>
<dbReference type="Proteomes" id="UP000290759">
    <property type="component" value="Unassembled WGS sequence"/>
</dbReference>
<keyword evidence="1" id="KW-1133">Transmembrane helix</keyword>
<protein>
    <submittedName>
        <fullName evidence="2">Prepilin-type N-terminal cleavage/methylation domain-containing protein</fullName>
    </submittedName>
</protein>
<dbReference type="EMBL" id="QYBB01000009">
    <property type="protein sequence ID" value="RYC32070.1"/>
    <property type="molecule type" value="Genomic_DNA"/>
</dbReference>